<reference evidence="7 8" key="1">
    <citation type="submission" date="2018-06" db="EMBL/GenBank/DDBJ databases">
        <authorList>
            <consortium name="Pathogen Informatics"/>
            <person name="Doyle S."/>
        </authorList>
    </citation>
    <scope>NUCLEOTIDE SEQUENCE [LARGE SCALE GENOMIC DNA]</scope>
    <source>
        <strain evidence="7 8">NCTC10698</strain>
    </source>
</reference>
<dbReference type="EMBL" id="UFXL01000001">
    <property type="protein sequence ID" value="SUY75625.1"/>
    <property type="molecule type" value="Genomic_DNA"/>
</dbReference>
<proteinExistence type="predicted"/>
<dbReference type="InterPro" id="IPR007829">
    <property type="entry name" value="TM2"/>
</dbReference>
<keyword evidence="2 5" id="KW-0812">Transmembrane</keyword>
<feature type="domain" description="TM2" evidence="6">
    <location>
        <begin position="27"/>
        <end position="62"/>
    </location>
</feature>
<evidence type="ECO:0000259" key="6">
    <source>
        <dbReference type="Pfam" id="PF05154"/>
    </source>
</evidence>
<comment type="caution">
    <text evidence="7">The sequence shown here is derived from an EMBL/GenBank/DDBJ whole genome shotgun (WGS) entry which is preliminary data.</text>
</comment>
<gene>
    <name evidence="7" type="ORF">NCTC10698_01215</name>
</gene>
<feature type="transmembrane region" description="Helical" evidence="5">
    <location>
        <begin position="56"/>
        <end position="72"/>
    </location>
</feature>
<dbReference type="GO" id="GO:0016020">
    <property type="term" value="C:membrane"/>
    <property type="evidence" value="ECO:0007669"/>
    <property type="project" value="UniProtKB-SubCell"/>
</dbReference>
<evidence type="ECO:0000256" key="5">
    <source>
        <dbReference type="SAM" id="Phobius"/>
    </source>
</evidence>
<feature type="transmembrane region" description="Helical" evidence="5">
    <location>
        <begin position="84"/>
        <end position="109"/>
    </location>
</feature>
<accession>A0A8B4S097</accession>
<dbReference type="AlphaFoldDB" id="A0A8B4S097"/>
<name>A0A8B4S097_COMTE</name>
<keyword evidence="4 5" id="KW-0472">Membrane</keyword>
<feature type="transmembrane region" description="Helical" evidence="5">
    <location>
        <begin position="133"/>
        <end position="156"/>
    </location>
</feature>
<evidence type="ECO:0000256" key="1">
    <source>
        <dbReference type="ARBA" id="ARBA00004141"/>
    </source>
</evidence>
<organism evidence="7 8">
    <name type="scientific">Comamonas testosteroni</name>
    <name type="common">Pseudomonas testosteroni</name>
    <dbReference type="NCBI Taxonomy" id="285"/>
    <lineage>
        <taxon>Bacteria</taxon>
        <taxon>Pseudomonadati</taxon>
        <taxon>Pseudomonadota</taxon>
        <taxon>Betaproteobacteria</taxon>
        <taxon>Burkholderiales</taxon>
        <taxon>Comamonadaceae</taxon>
        <taxon>Comamonas</taxon>
    </lineage>
</organism>
<keyword evidence="3 5" id="KW-1133">Transmembrane helix</keyword>
<evidence type="ECO:0000313" key="7">
    <source>
        <dbReference type="EMBL" id="SUY75625.1"/>
    </source>
</evidence>
<evidence type="ECO:0000313" key="8">
    <source>
        <dbReference type="Proteomes" id="UP000255070"/>
    </source>
</evidence>
<protein>
    <recommendedName>
        <fullName evidence="6">TM2 domain-containing protein</fullName>
    </recommendedName>
</protein>
<dbReference type="Proteomes" id="UP000255070">
    <property type="component" value="Unassembled WGS sequence"/>
</dbReference>
<keyword evidence="8" id="KW-1185">Reference proteome</keyword>
<comment type="subcellular location">
    <subcellularLocation>
        <location evidence="1">Membrane</location>
        <topology evidence="1">Multi-pass membrane protein</topology>
    </subcellularLocation>
</comment>
<evidence type="ECO:0000256" key="2">
    <source>
        <dbReference type="ARBA" id="ARBA00022692"/>
    </source>
</evidence>
<dbReference type="Pfam" id="PF05154">
    <property type="entry name" value="TM2"/>
    <property type="match status" value="1"/>
</dbReference>
<evidence type="ECO:0000256" key="3">
    <source>
        <dbReference type="ARBA" id="ARBA00022989"/>
    </source>
</evidence>
<evidence type="ECO:0000256" key="4">
    <source>
        <dbReference type="ARBA" id="ARBA00023136"/>
    </source>
</evidence>
<sequence length="174" mass="19390">MDGFFRFLPAHQTMNQLVPASTPAPRPKNKTMAAWLALIGGPLGLHRFYLHGLGDWLGWLLPIPTALGIYGIERVQQLGQDDRLSWLLIPLLGFTIAGCALRAILYGLMEQGNWNRLFNPSIEADAPAGRTQWATIFAVSLSLMLGATVLMASIAYSFQHYFEYQVEEARKISQ</sequence>